<gene>
    <name evidence="1" type="ORF">S12H4_42739</name>
</gene>
<sequence length="259" mass="28837">NYFKTSKVYWLENISEETAKKFSERQPKPKNSILLLDSCQPSVCKIVLSKADHIQRVELKNLNPAATETVGKILAKTDIKSVLLSNLNQLAAKNCIKHLAGSKVTSLWVDNLNMGNEAFVYTPTFQGYYLNMINVDVNTARWIASGFTGSTFHNLTLKNINAAATRCIVKQFSQCHAKRLDIDNLTVDAMKVVCDQLPNTKFVTIMLSNLSVASAKYLISKLPFMKECTLSSRSGLSSDVLALFGEYFGKNAKRNLVNN</sequence>
<reference evidence="1" key="1">
    <citation type="journal article" date="2014" name="Front. Microbiol.">
        <title>High frequency of phylogenetically diverse reductive dehalogenase-homologous genes in deep subseafloor sedimentary metagenomes.</title>
        <authorList>
            <person name="Kawai M."/>
            <person name="Futagami T."/>
            <person name="Toyoda A."/>
            <person name="Takaki Y."/>
            <person name="Nishi S."/>
            <person name="Hori S."/>
            <person name="Arai W."/>
            <person name="Tsubouchi T."/>
            <person name="Morono Y."/>
            <person name="Uchiyama I."/>
            <person name="Ito T."/>
            <person name="Fujiyama A."/>
            <person name="Inagaki F."/>
            <person name="Takami H."/>
        </authorList>
    </citation>
    <scope>NUCLEOTIDE SEQUENCE</scope>
    <source>
        <strain evidence="1">Expedition CK06-06</strain>
    </source>
</reference>
<dbReference type="EMBL" id="BARW01026181">
    <property type="protein sequence ID" value="GAJ15725.1"/>
    <property type="molecule type" value="Genomic_DNA"/>
</dbReference>
<dbReference type="AlphaFoldDB" id="X1VWR3"/>
<evidence type="ECO:0000313" key="1">
    <source>
        <dbReference type="EMBL" id="GAJ15725.1"/>
    </source>
</evidence>
<organism evidence="1">
    <name type="scientific">marine sediment metagenome</name>
    <dbReference type="NCBI Taxonomy" id="412755"/>
    <lineage>
        <taxon>unclassified sequences</taxon>
        <taxon>metagenomes</taxon>
        <taxon>ecological metagenomes</taxon>
    </lineage>
</organism>
<feature type="non-terminal residue" evidence="1">
    <location>
        <position position="259"/>
    </location>
</feature>
<comment type="caution">
    <text evidence="1">The sequence shown here is derived from an EMBL/GenBank/DDBJ whole genome shotgun (WGS) entry which is preliminary data.</text>
</comment>
<protein>
    <submittedName>
        <fullName evidence="1">Uncharacterized protein</fullName>
    </submittedName>
</protein>
<feature type="non-terminal residue" evidence="1">
    <location>
        <position position="1"/>
    </location>
</feature>
<name>X1VWR3_9ZZZZ</name>
<accession>X1VWR3</accession>
<proteinExistence type="predicted"/>